<proteinExistence type="predicted"/>
<evidence type="ECO:0000313" key="2">
    <source>
        <dbReference type="Proteomes" id="UP000466586"/>
    </source>
</evidence>
<sequence length="187" mass="21179">MIILLRQQIDRIAITNNNHKHRMMLCANKSVTLAILTTFLLMLLSGAIIAQQQTDTKAFEKSFVRRLWVPAETSDSCISLITLLKVLFTKQSKIPGIVFSDSADSLLKKELNRIKSKLDYAELKGIAGNNSVTFIFPVIIKPAVDQYACFNKELTAFENFNKFSGKAISEKCFFRPEIEIITYHSVQ</sequence>
<dbReference type="RefSeq" id="WP_160843110.1">
    <property type="nucleotide sequence ID" value="NZ_WVHT01000001.1"/>
</dbReference>
<reference evidence="1 2" key="1">
    <citation type="submission" date="2019-11" db="EMBL/GenBank/DDBJ databases">
        <title>Pedobacter sp. HMF7647 Genome sequencing and assembly.</title>
        <authorList>
            <person name="Kang H."/>
            <person name="Kim H."/>
            <person name="Joh K."/>
        </authorList>
    </citation>
    <scope>NUCLEOTIDE SEQUENCE [LARGE SCALE GENOMIC DNA]</scope>
    <source>
        <strain evidence="1 2">HMF7647</strain>
    </source>
</reference>
<dbReference type="Proteomes" id="UP000466586">
    <property type="component" value="Unassembled WGS sequence"/>
</dbReference>
<protein>
    <submittedName>
        <fullName evidence="1">Uncharacterized protein</fullName>
    </submittedName>
</protein>
<dbReference type="AlphaFoldDB" id="A0A7K1Y748"/>
<dbReference type="EMBL" id="WVHT01000001">
    <property type="protein sequence ID" value="MXV49949.1"/>
    <property type="molecule type" value="Genomic_DNA"/>
</dbReference>
<organism evidence="1 2">
    <name type="scientific">Hufsiella arboris</name>
    <dbReference type="NCBI Taxonomy" id="2695275"/>
    <lineage>
        <taxon>Bacteria</taxon>
        <taxon>Pseudomonadati</taxon>
        <taxon>Bacteroidota</taxon>
        <taxon>Sphingobacteriia</taxon>
        <taxon>Sphingobacteriales</taxon>
        <taxon>Sphingobacteriaceae</taxon>
        <taxon>Hufsiella</taxon>
    </lineage>
</organism>
<gene>
    <name evidence="1" type="ORF">GS399_03120</name>
</gene>
<evidence type="ECO:0000313" key="1">
    <source>
        <dbReference type="EMBL" id="MXV49949.1"/>
    </source>
</evidence>
<accession>A0A7K1Y748</accession>
<keyword evidence="2" id="KW-1185">Reference proteome</keyword>
<comment type="caution">
    <text evidence="1">The sequence shown here is derived from an EMBL/GenBank/DDBJ whole genome shotgun (WGS) entry which is preliminary data.</text>
</comment>
<name>A0A7K1Y748_9SPHI</name>